<keyword evidence="1" id="KW-0812">Transmembrane</keyword>
<comment type="caution">
    <text evidence="2">The sequence shown here is derived from an EMBL/GenBank/DDBJ whole genome shotgun (WGS) entry which is preliminary data.</text>
</comment>
<dbReference type="AlphaFoldDB" id="A0A699ZGH8"/>
<organism evidence="2 3">
    <name type="scientific">Haematococcus lacustris</name>
    <name type="common">Green alga</name>
    <name type="synonym">Haematococcus pluvialis</name>
    <dbReference type="NCBI Taxonomy" id="44745"/>
    <lineage>
        <taxon>Eukaryota</taxon>
        <taxon>Viridiplantae</taxon>
        <taxon>Chlorophyta</taxon>
        <taxon>core chlorophytes</taxon>
        <taxon>Chlorophyceae</taxon>
        <taxon>CS clade</taxon>
        <taxon>Chlamydomonadales</taxon>
        <taxon>Haematococcaceae</taxon>
        <taxon>Haematococcus</taxon>
    </lineage>
</organism>
<accession>A0A699ZGH8</accession>
<dbReference type="Proteomes" id="UP000485058">
    <property type="component" value="Unassembled WGS sequence"/>
</dbReference>
<protein>
    <submittedName>
        <fullName evidence="2">Uncharacterized protein</fullName>
    </submittedName>
</protein>
<evidence type="ECO:0000313" key="2">
    <source>
        <dbReference type="EMBL" id="GFH18176.1"/>
    </source>
</evidence>
<dbReference type="EMBL" id="BLLF01001258">
    <property type="protein sequence ID" value="GFH18176.1"/>
    <property type="molecule type" value="Genomic_DNA"/>
</dbReference>
<keyword evidence="1" id="KW-0472">Membrane</keyword>
<proteinExistence type="predicted"/>
<keyword evidence="3" id="KW-1185">Reference proteome</keyword>
<feature type="non-terminal residue" evidence="2">
    <location>
        <position position="170"/>
    </location>
</feature>
<name>A0A699ZGH8_HAELA</name>
<keyword evidence="1" id="KW-1133">Transmembrane helix</keyword>
<sequence length="170" mass="18185">MEEEQLLERNVISSGLGFAASNFTTYLYGKESVAFGDSADVIFTDASDDAALNSALMAAIALSVVIAGVCGLGVIVGVIFLMRRHLVLVRDALDAQERAGQARCEERIATLMQRLHGCKQDKIRDARDKAAKEALASAQLLSPKSSRVFVTAKAHDEDPNASSLATEMTP</sequence>
<feature type="transmembrane region" description="Helical" evidence="1">
    <location>
        <begin position="55"/>
        <end position="81"/>
    </location>
</feature>
<evidence type="ECO:0000256" key="1">
    <source>
        <dbReference type="SAM" id="Phobius"/>
    </source>
</evidence>
<gene>
    <name evidence="2" type="ORF">HaLaN_14932</name>
</gene>
<evidence type="ECO:0000313" key="3">
    <source>
        <dbReference type="Proteomes" id="UP000485058"/>
    </source>
</evidence>
<feature type="non-terminal residue" evidence="2">
    <location>
        <position position="1"/>
    </location>
</feature>
<reference evidence="2 3" key="1">
    <citation type="submission" date="2020-02" db="EMBL/GenBank/DDBJ databases">
        <title>Draft genome sequence of Haematococcus lacustris strain NIES-144.</title>
        <authorList>
            <person name="Morimoto D."/>
            <person name="Nakagawa S."/>
            <person name="Yoshida T."/>
            <person name="Sawayama S."/>
        </authorList>
    </citation>
    <scope>NUCLEOTIDE SEQUENCE [LARGE SCALE GENOMIC DNA]</scope>
    <source>
        <strain evidence="2 3">NIES-144</strain>
    </source>
</reference>